<evidence type="ECO:0000259" key="5">
    <source>
        <dbReference type="PROSITE" id="PS50931"/>
    </source>
</evidence>
<dbReference type="InterPro" id="IPR036388">
    <property type="entry name" value="WH-like_DNA-bd_sf"/>
</dbReference>
<comment type="caution">
    <text evidence="6">The sequence shown here is derived from an EMBL/GenBank/DDBJ whole genome shotgun (WGS) entry which is preliminary data.</text>
</comment>
<keyword evidence="4" id="KW-0804">Transcription</keyword>
<dbReference type="InterPro" id="IPR058163">
    <property type="entry name" value="LysR-type_TF_proteobact-type"/>
</dbReference>
<evidence type="ECO:0000313" key="7">
    <source>
        <dbReference type="Proteomes" id="UP001254257"/>
    </source>
</evidence>
<evidence type="ECO:0000256" key="4">
    <source>
        <dbReference type="ARBA" id="ARBA00023163"/>
    </source>
</evidence>
<accession>A0ABU3SAL3</accession>
<dbReference type="EMBL" id="JAWDID010000029">
    <property type="protein sequence ID" value="MDU0341830.1"/>
    <property type="molecule type" value="Genomic_DNA"/>
</dbReference>
<protein>
    <submittedName>
        <fullName evidence="6">LysR family transcriptional regulator</fullName>
    </submittedName>
</protein>
<evidence type="ECO:0000313" key="6">
    <source>
        <dbReference type="EMBL" id="MDU0341830.1"/>
    </source>
</evidence>
<keyword evidence="7" id="KW-1185">Reference proteome</keyword>
<dbReference type="InterPro" id="IPR005119">
    <property type="entry name" value="LysR_subst-bd"/>
</dbReference>
<evidence type="ECO:0000256" key="1">
    <source>
        <dbReference type="ARBA" id="ARBA00009437"/>
    </source>
</evidence>
<keyword evidence="2" id="KW-0805">Transcription regulation</keyword>
<dbReference type="Gene3D" id="1.10.10.10">
    <property type="entry name" value="Winged helix-like DNA-binding domain superfamily/Winged helix DNA-binding domain"/>
    <property type="match status" value="1"/>
</dbReference>
<keyword evidence="3" id="KW-0238">DNA-binding</keyword>
<dbReference type="Pfam" id="PF00126">
    <property type="entry name" value="HTH_1"/>
    <property type="match status" value="1"/>
</dbReference>
<proteinExistence type="inferred from homology"/>
<dbReference type="SUPFAM" id="SSF46785">
    <property type="entry name" value="Winged helix' DNA-binding domain"/>
    <property type="match status" value="1"/>
</dbReference>
<dbReference type="PANTHER" id="PTHR30537:SF5">
    <property type="entry name" value="HTH-TYPE TRANSCRIPTIONAL ACTIVATOR TTDR-RELATED"/>
    <property type="match status" value="1"/>
</dbReference>
<organism evidence="6 7">
    <name type="scientific">Bosea rubneri</name>
    <dbReference type="NCBI Taxonomy" id="3075434"/>
    <lineage>
        <taxon>Bacteria</taxon>
        <taxon>Pseudomonadati</taxon>
        <taxon>Pseudomonadota</taxon>
        <taxon>Alphaproteobacteria</taxon>
        <taxon>Hyphomicrobiales</taxon>
        <taxon>Boseaceae</taxon>
        <taxon>Bosea</taxon>
    </lineage>
</organism>
<dbReference type="InterPro" id="IPR000847">
    <property type="entry name" value="LysR_HTH_N"/>
</dbReference>
<dbReference type="InterPro" id="IPR036390">
    <property type="entry name" value="WH_DNA-bd_sf"/>
</dbReference>
<dbReference type="PROSITE" id="PS50931">
    <property type="entry name" value="HTH_LYSR"/>
    <property type="match status" value="1"/>
</dbReference>
<evidence type="ECO:0000256" key="3">
    <source>
        <dbReference type="ARBA" id="ARBA00023125"/>
    </source>
</evidence>
<dbReference type="PANTHER" id="PTHR30537">
    <property type="entry name" value="HTH-TYPE TRANSCRIPTIONAL REGULATOR"/>
    <property type="match status" value="1"/>
</dbReference>
<evidence type="ECO:0000256" key="2">
    <source>
        <dbReference type="ARBA" id="ARBA00023015"/>
    </source>
</evidence>
<dbReference type="SUPFAM" id="SSF53850">
    <property type="entry name" value="Periplasmic binding protein-like II"/>
    <property type="match status" value="1"/>
</dbReference>
<sequence>MIGHNLIELDAVMAVARRKSFRAAAVELQISTTALSNLIAKFEKQLGVRLFNRTTRSVSLTDAGRNFVEQIGPALVEIHSAMDSAMSQQEVPSGTIRINAFPTAAREILEPLVFEYLRRYPQVHIDLVTEGRLLDVVADGFDLGVRSADFVPSDMIAVPIGQARSYVVVASPTYLEAHGRPQVPLDLLNHTCIRIRLPNGGIYKWHFEKDGEPVQIDVQGPITLDEASLSRTAVLCGIGLGLFMESDVREDITACRLIRVLEDWMKPVAPLCLYYPGRKNPSAAFKEFINLAREFTSALNADRR</sequence>
<dbReference type="Proteomes" id="UP001254257">
    <property type="component" value="Unassembled WGS sequence"/>
</dbReference>
<reference evidence="6 7" key="1">
    <citation type="submission" date="2023-09" db="EMBL/GenBank/DDBJ databases">
        <title>Whole genome shotgun sequencing (WGS) of Bosea sp. ZW T0_25, isolated from stored onions (Allium cepa).</title>
        <authorList>
            <person name="Stoll D.A."/>
            <person name="Huch M."/>
        </authorList>
    </citation>
    <scope>NUCLEOTIDE SEQUENCE [LARGE SCALE GENOMIC DNA]</scope>
    <source>
        <strain evidence="6 7">ZW T0_25</strain>
    </source>
</reference>
<name>A0ABU3SAL3_9HYPH</name>
<gene>
    <name evidence="6" type="ORF">RKE40_18160</name>
</gene>
<dbReference type="CDD" id="cd08474">
    <property type="entry name" value="PBP2_CrgA_like_5"/>
    <property type="match status" value="1"/>
</dbReference>
<feature type="domain" description="HTH lysR-type" evidence="5">
    <location>
        <begin position="4"/>
        <end position="61"/>
    </location>
</feature>
<dbReference type="Gene3D" id="3.40.190.290">
    <property type="match status" value="1"/>
</dbReference>
<dbReference type="RefSeq" id="WP_316019638.1">
    <property type="nucleotide sequence ID" value="NZ_JAWDID010000029.1"/>
</dbReference>
<dbReference type="Pfam" id="PF03466">
    <property type="entry name" value="LysR_substrate"/>
    <property type="match status" value="1"/>
</dbReference>
<comment type="similarity">
    <text evidence="1">Belongs to the LysR transcriptional regulatory family.</text>
</comment>